<reference evidence="1" key="1">
    <citation type="submission" date="2022-07" db="EMBL/GenBank/DDBJ databases">
        <title>Genome Sequence of Agrocybe chaxingu.</title>
        <authorList>
            <person name="Buettner E."/>
        </authorList>
    </citation>
    <scope>NUCLEOTIDE SEQUENCE</scope>
    <source>
        <strain evidence="1">MP-N11</strain>
    </source>
</reference>
<keyword evidence="2" id="KW-1185">Reference proteome</keyword>
<gene>
    <name evidence="1" type="ORF">NLJ89_g10881</name>
</gene>
<comment type="caution">
    <text evidence="1">The sequence shown here is derived from an EMBL/GenBank/DDBJ whole genome shotgun (WGS) entry which is preliminary data.</text>
</comment>
<proteinExistence type="predicted"/>
<dbReference type="EMBL" id="JANKHO010002177">
    <property type="protein sequence ID" value="KAJ3494092.1"/>
    <property type="molecule type" value="Genomic_DNA"/>
</dbReference>
<protein>
    <submittedName>
        <fullName evidence="1">Uncharacterized protein</fullName>
    </submittedName>
</protein>
<sequence length="197" mass="21968">MTPNSIPLNWEILKLLSAKSARGRMSRPRYVTPPSIILIDRVASKSKLSSVPCFFFGAQCSELLVVPVPFESQEFPGPALNHIDTGQWVQIPNVSFTSVFCPSIMQYDLGQLTGRDIELILVYYPEPLLATRLDRDQFLVNRSLLSVTDGHCNLRGNFLVLGYTLSTDGERMSAPLFPEDLASIINILKRELPALSD</sequence>
<evidence type="ECO:0000313" key="2">
    <source>
        <dbReference type="Proteomes" id="UP001148786"/>
    </source>
</evidence>
<evidence type="ECO:0000313" key="1">
    <source>
        <dbReference type="EMBL" id="KAJ3494092.1"/>
    </source>
</evidence>
<name>A0A9W8JQE3_9AGAR</name>
<accession>A0A9W8JQE3</accession>
<dbReference type="AlphaFoldDB" id="A0A9W8JQE3"/>
<dbReference type="Proteomes" id="UP001148786">
    <property type="component" value="Unassembled WGS sequence"/>
</dbReference>
<organism evidence="1 2">
    <name type="scientific">Agrocybe chaxingu</name>
    <dbReference type="NCBI Taxonomy" id="84603"/>
    <lineage>
        <taxon>Eukaryota</taxon>
        <taxon>Fungi</taxon>
        <taxon>Dikarya</taxon>
        <taxon>Basidiomycota</taxon>
        <taxon>Agaricomycotina</taxon>
        <taxon>Agaricomycetes</taxon>
        <taxon>Agaricomycetidae</taxon>
        <taxon>Agaricales</taxon>
        <taxon>Agaricineae</taxon>
        <taxon>Strophariaceae</taxon>
        <taxon>Agrocybe</taxon>
    </lineage>
</organism>